<gene>
    <name evidence="9" type="primary">cbiA</name>
    <name evidence="12" type="ORF">GOB81_13480</name>
</gene>
<sequence length="443" mass="46928">MTGALLIAAPRSGGGKTTVTSALLAAFRRRGVRVAGAKCGPDYIDPAFHAAATGRPSLLLDSWALSPTQNALNLRESTTDADLLVVEAAMGLFDGLEERSGLTDGRRRGAASDLAARSGIPVVLVLDITGQAQSAAAVALGFSCMDANVRLAGVILNRVAGEKHERMARHALERAGIVVFGAFPRESELAIPERHLGLVQATEHPALSALLDRLADTAEHCLDLDALNDAAAPLHFSLGEIPPLLAPPGQKIAIARDEAFMFFYPHLAAAWRNAGAELIPFSPLADEPPPQDCDVCWLTGGYPELHVGRLAACERFLSGLREFAHHRPVHGECGGYMVLGESLTDAEGIAHPMAGLLSHSTSFAKRRLHLGYRRATLEADGVLGCADTVVRGHEYHHSTLVKPGSDLPLARMTDGYGVDLGPAGGRRGHVSGSYFHAIAMESR</sequence>
<keyword evidence="3 9" id="KW-0169">Cobalamin biosynthesis</keyword>
<dbReference type="PANTHER" id="PTHR43873:SF1">
    <property type="entry name" value="COBYRINATE A,C-DIAMIDE SYNTHASE"/>
    <property type="match status" value="1"/>
</dbReference>
<dbReference type="PROSITE" id="PS51274">
    <property type="entry name" value="GATASE_COBBQ"/>
    <property type="match status" value="1"/>
</dbReference>
<comment type="pathway">
    <text evidence="9">Cofactor biosynthesis; adenosylcobalamin biosynthesis; cob(II)yrinate a,c-diamide from sirohydrochlorin (anaerobic route): step 10/10.</text>
</comment>
<name>A0ABX0K4P0_9PROT</name>
<feature type="domain" description="CobQ/CobB/MinD/ParA nucleotide binding" evidence="10">
    <location>
        <begin position="6"/>
        <end position="196"/>
    </location>
</feature>
<comment type="miscellaneous">
    <text evidence="9">The a and c carboxylates of cobyrinate are activated for nucleophilic attack via formation of a phosphorylated intermediate by ATP. CbiA catalyzes first the amidation of the c-carboxylate, and then that of the a-carboxylate.</text>
</comment>
<dbReference type="Proteomes" id="UP000631653">
    <property type="component" value="Unassembled WGS sequence"/>
</dbReference>
<keyword evidence="6 9" id="KW-0067">ATP-binding</keyword>
<comment type="similarity">
    <text evidence="2">Belongs to the CobB/CobQ family. CobQ subfamily.</text>
</comment>
<comment type="catalytic activity">
    <reaction evidence="9">
        <text>cob(II)yrinate + 2 L-glutamine + 2 ATP + 2 H2O = cob(II)yrinate a,c diamide + 2 L-glutamate + 2 ADP + 2 phosphate + 2 H(+)</text>
        <dbReference type="Rhea" id="RHEA:26289"/>
        <dbReference type="ChEBI" id="CHEBI:15377"/>
        <dbReference type="ChEBI" id="CHEBI:15378"/>
        <dbReference type="ChEBI" id="CHEBI:29985"/>
        <dbReference type="ChEBI" id="CHEBI:30616"/>
        <dbReference type="ChEBI" id="CHEBI:43474"/>
        <dbReference type="ChEBI" id="CHEBI:58359"/>
        <dbReference type="ChEBI" id="CHEBI:58537"/>
        <dbReference type="ChEBI" id="CHEBI:58894"/>
        <dbReference type="ChEBI" id="CHEBI:456216"/>
        <dbReference type="EC" id="6.3.5.11"/>
    </reaction>
</comment>
<feature type="site" description="Increases nucleophilicity of active site Cys" evidence="9">
    <location>
        <position position="436"/>
    </location>
</feature>
<dbReference type="Pfam" id="PF07685">
    <property type="entry name" value="GATase_3"/>
    <property type="match status" value="1"/>
</dbReference>
<dbReference type="InterPro" id="IPR002586">
    <property type="entry name" value="CobQ/CobB/MinD/ParA_Nub-bd_dom"/>
</dbReference>
<dbReference type="InterPro" id="IPR004484">
    <property type="entry name" value="CbiA/CobB_synth"/>
</dbReference>
<feature type="domain" description="CobB/CobQ-like glutamine amidotransferase" evidence="11">
    <location>
        <begin position="251"/>
        <end position="441"/>
    </location>
</feature>
<comment type="caution">
    <text evidence="12">The sequence shown here is derived from an EMBL/GenBank/DDBJ whole genome shotgun (WGS) entry which is preliminary data.</text>
</comment>
<keyword evidence="5 9" id="KW-0547">Nucleotide-binding</keyword>
<dbReference type="SUPFAM" id="SSF52540">
    <property type="entry name" value="P-loop containing nucleoside triphosphate hydrolases"/>
    <property type="match status" value="1"/>
</dbReference>
<feature type="active site" description="Nucleophile" evidence="9">
    <location>
        <position position="333"/>
    </location>
</feature>
<dbReference type="RefSeq" id="WP_173570954.1">
    <property type="nucleotide sequence ID" value="NZ_WOSY01000015.1"/>
</dbReference>
<dbReference type="NCBIfam" id="NF002204">
    <property type="entry name" value="PRK01077.1"/>
    <property type="match status" value="1"/>
</dbReference>
<comment type="function">
    <text evidence="9">Catalyzes the ATP-dependent amidation of the two carboxylate groups at positions a and c of cobyrinate, using either L-glutamine or ammonia as the nitrogen source.</text>
</comment>
<comment type="domain">
    <text evidence="9">Comprises of two domains. The C-terminal domain contains the binding site for glutamine and catalyzes the hydrolysis of this substrate to glutamate and ammonia. The N-terminal domain is anticipated to bind ATP and cobyrinate and catalyzes the ultimate synthesis of the diamide product. The ammonia produced via the glutaminase domain is probably translocated to the adjacent domain via a molecular tunnel, where it reacts with an activated intermediate.</text>
</comment>
<dbReference type="InterPro" id="IPR011698">
    <property type="entry name" value="GATase_3"/>
</dbReference>
<evidence type="ECO:0000256" key="4">
    <source>
        <dbReference type="ARBA" id="ARBA00022598"/>
    </source>
</evidence>
<evidence type="ECO:0000256" key="7">
    <source>
        <dbReference type="ARBA" id="ARBA00022842"/>
    </source>
</evidence>
<keyword evidence="8 9" id="KW-0315">Glutamine amidotransferase</keyword>
<dbReference type="EC" id="6.3.5.11" evidence="9"/>
<reference evidence="12 13" key="1">
    <citation type="journal article" date="2020" name="Int. J. Syst. Evol. Microbiol.">
        <title>Novel acetic acid bacteria from cider fermentations: Acetobacter conturbans sp. nov. and Acetobacter fallax sp. nov.</title>
        <authorList>
            <person name="Sombolestani A.S."/>
            <person name="Cleenwerck I."/>
            <person name="Cnockaert M."/>
            <person name="Borremans W."/>
            <person name="Wieme A.D."/>
            <person name="De Vuyst L."/>
            <person name="Vandamme P."/>
        </authorList>
    </citation>
    <scope>NUCLEOTIDE SEQUENCE [LARGE SCALE GENOMIC DNA]</scope>
    <source>
        <strain evidence="12 13">LMG 1627</strain>
    </source>
</reference>
<dbReference type="EMBL" id="WOSY01000015">
    <property type="protein sequence ID" value="NHN89623.1"/>
    <property type="molecule type" value="Genomic_DNA"/>
</dbReference>
<evidence type="ECO:0000259" key="10">
    <source>
        <dbReference type="Pfam" id="PF01656"/>
    </source>
</evidence>
<dbReference type="Pfam" id="PF01656">
    <property type="entry name" value="CbiA"/>
    <property type="match status" value="1"/>
</dbReference>
<dbReference type="HAMAP" id="MF_00027">
    <property type="entry name" value="CobB_CbiA"/>
    <property type="match status" value="1"/>
</dbReference>
<dbReference type="InterPro" id="IPR027417">
    <property type="entry name" value="P-loop_NTPase"/>
</dbReference>
<dbReference type="InterPro" id="IPR029062">
    <property type="entry name" value="Class_I_gatase-like"/>
</dbReference>
<evidence type="ECO:0000256" key="9">
    <source>
        <dbReference type="HAMAP-Rule" id="MF_00027"/>
    </source>
</evidence>
<keyword evidence="7 9" id="KW-0460">Magnesium</keyword>
<evidence type="ECO:0000313" key="12">
    <source>
        <dbReference type="EMBL" id="NHN89623.1"/>
    </source>
</evidence>
<evidence type="ECO:0000256" key="2">
    <source>
        <dbReference type="ARBA" id="ARBA00006205"/>
    </source>
</evidence>
<accession>A0ABX0K4P0</accession>
<dbReference type="Gene3D" id="3.40.50.880">
    <property type="match status" value="1"/>
</dbReference>
<dbReference type="Gene3D" id="3.40.50.300">
    <property type="entry name" value="P-loop containing nucleotide triphosphate hydrolases"/>
    <property type="match status" value="1"/>
</dbReference>
<comment type="similarity">
    <text evidence="9">Belongs to the CobB/CbiA family.</text>
</comment>
<protein>
    <recommendedName>
        <fullName evidence="9">Cobyrinate a,c-diamide synthase</fullName>
        <ecNumber evidence="9">6.3.5.11</ecNumber>
    </recommendedName>
    <alternativeName>
        <fullName evidence="9">Cobyrinic acid a,c-diamide synthetase</fullName>
    </alternativeName>
</protein>
<comment type="cofactor">
    <cofactor evidence="1 9">
        <name>Mg(2+)</name>
        <dbReference type="ChEBI" id="CHEBI:18420"/>
    </cofactor>
</comment>
<evidence type="ECO:0000256" key="1">
    <source>
        <dbReference type="ARBA" id="ARBA00001946"/>
    </source>
</evidence>
<evidence type="ECO:0000256" key="6">
    <source>
        <dbReference type="ARBA" id="ARBA00022840"/>
    </source>
</evidence>
<evidence type="ECO:0000313" key="13">
    <source>
        <dbReference type="Proteomes" id="UP000631653"/>
    </source>
</evidence>
<organism evidence="12 13">
    <name type="scientific">Acetobacter conturbans</name>
    <dbReference type="NCBI Taxonomy" id="1737472"/>
    <lineage>
        <taxon>Bacteria</taxon>
        <taxon>Pseudomonadati</taxon>
        <taxon>Pseudomonadota</taxon>
        <taxon>Alphaproteobacteria</taxon>
        <taxon>Acetobacterales</taxon>
        <taxon>Acetobacteraceae</taxon>
        <taxon>Acetobacter</taxon>
    </lineage>
</organism>
<evidence type="ECO:0000256" key="5">
    <source>
        <dbReference type="ARBA" id="ARBA00022741"/>
    </source>
</evidence>
<evidence type="ECO:0000256" key="3">
    <source>
        <dbReference type="ARBA" id="ARBA00022573"/>
    </source>
</evidence>
<keyword evidence="13" id="KW-1185">Reference proteome</keyword>
<dbReference type="NCBIfam" id="TIGR00379">
    <property type="entry name" value="cobB"/>
    <property type="match status" value="1"/>
</dbReference>
<proteinExistence type="inferred from homology"/>
<keyword evidence="4 9" id="KW-0436">Ligase</keyword>
<dbReference type="SUPFAM" id="SSF52317">
    <property type="entry name" value="Class I glutamine amidotransferase-like"/>
    <property type="match status" value="1"/>
</dbReference>
<dbReference type="PANTHER" id="PTHR43873">
    <property type="entry name" value="COBYRINATE A,C-DIAMIDE SYNTHASE"/>
    <property type="match status" value="1"/>
</dbReference>
<evidence type="ECO:0000259" key="11">
    <source>
        <dbReference type="Pfam" id="PF07685"/>
    </source>
</evidence>
<evidence type="ECO:0000256" key="8">
    <source>
        <dbReference type="ARBA" id="ARBA00022962"/>
    </source>
</evidence>